<dbReference type="PROSITE" id="PS50013">
    <property type="entry name" value="CHROMO_2"/>
    <property type="match status" value="1"/>
</dbReference>
<comment type="caution">
    <text evidence="2">The sequence shown here is derived from an EMBL/GenBank/DDBJ whole genome shotgun (WGS) entry which is preliminary data.</text>
</comment>
<reference evidence="2" key="1">
    <citation type="submission" date="2022-12" db="EMBL/GenBank/DDBJ databases">
        <title>Draft genome assemblies for two species of Escallonia (Escalloniales).</title>
        <authorList>
            <person name="Chanderbali A."/>
            <person name="Dervinis C."/>
            <person name="Anghel I."/>
            <person name="Soltis D."/>
            <person name="Soltis P."/>
            <person name="Zapata F."/>
        </authorList>
    </citation>
    <scope>NUCLEOTIDE SEQUENCE</scope>
    <source>
        <strain evidence="2">UCBG64.0493</strain>
        <tissue evidence="2">Leaf</tissue>
    </source>
</reference>
<evidence type="ECO:0000313" key="2">
    <source>
        <dbReference type="EMBL" id="KAK3041907.1"/>
    </source>
</evidence>
<dbReference type="EMBL" id="JAVXUP010000026">
    <property type="protein sequence ID" value="KAK3041907.1"/>
    <property type="molecule type" value="Genomic_DNA"/>
</dbReference>
<dbReference type="AlphaFoldDB" id="A0AA88X8K4"/>
<dbReference type="InterPro" id="IPR000953">
    <property type="entry name" value="Chromo/chromo_shadow_dom"/>
</dbReference>
<dbReference type="CDD" id="cd00024">
    <property type="entry name" value="CD_CSD"/>
    <property type="match status" value="1"/>
</dbReference>
<dbReference type="Proteomes" id="UP001188597">
    <property type="component" value="Unassembled WGS sequence"/>
</dbReference>
<feature type="domain" description="Chromo" evidence="1">
    <location>
        <begin position="52"/>
        <end position="86"/>
    </location>
</feature>
<protein>
    <recommendedName>
        <fullName evidence="1">Chromo domain-containing protein</fullName>
    </recommendedName>
</protein>
<dbReference type="InterPro" id="IPR016197">
    <property type="entry name" value="Chromo-like_dom_sf"/>
</dbReference>
<dbReference type="InterPro" id="IPR023780">
    <property type="entry name" value="Chromo_domain"/>
</dbReference>
<name>A0AA88X8K4_9ASTE</name>
<evidence type="ECO:0000313" key="3">
    <source>
        <dbReference type="Proteomes" id="UP001188597"/>
    </source>
</evidence>
<dbReference type="Gene3D" id="2.40.50.40">
    <property type="match status" value="1"/>
</dbReference>
<dbReference type="Pfam" id="PF00385">
    <property type="entry name" value="Chromo"/>
    <property type="match status" value="1"/>
</dbReference>
<dbReference type="SUPFAM" id="SSF54160">
    <property type="entry name" value="Chromo domain-like"/>
    <property type="match status" value="1"/>
</dbReference>
<organism evidence="2 3">
    <name type="scientific">Escallonia herrerae</name>
    <dbReference type="NCBI Taxonomy" id="1293975"/>
    <lineage>
        <taxon>Eukaryota</taxon>
        <taxon>Viridiplantae</taxon>
        <taxon>Streptophyta</taxon>
        <taxon>Embryophyta</taxon>
        <taxon>Tracheophyta</taxon>
        <taxon>Spermatophyta</taxon>
        <taxon>Magnoliopsida</taxon>
        <taxon>eudicotyledons</taxon>
        <taxon>Gunneridae</taxon>
        <taxon>Pentapetalae</taxon>
        <taxon>asterids</taxon>
        <taxon>campanulids</taxon>
        <taxon>Escalloniales</taxon>
        <taxon>Escalloniaceae</taxon>
        <taxon>Escallonia</taxon>
    </lineage>
</organism>
<keyword evidence="3" id="KW-1185">Reference proteome</keyword>
<evidence type="ECO:0000259" key="1">
    <source>
        <dbReference type="PROSITE" id="PS50013"/>
    </source>
</evidence>
<accession>A0AA88X8K4</accession>
<sequence length="86" mass="10128">MAYKVDPPHWWSCLFHPVFYVNMLNPFYEDTTDPSRGQIKRLGVKPKAAGKQVAESILDDRVITASRKRHQEYEVKWQGYTKEENT</sequence>
<gene>
    <name evidence="2" type="ORF">RJ639_002189</name>
</gene>
<proteinExistence type="predicted"/>